<evidence type="ECO:0000313" key="3">
    <source>
        <dbReference type="EMBL" id="GAJ02747.1"/>
    </source>
</evidence>
<dbReference type="PANTHER" id="PTHR11953">
    <property type="entry name" value="EXOSOME COMPLEX COMPONENT"/>
    <property type="match status" value="1"/>
</dbReference>
<comment type="similarity">
    <text evidence="1">Belongs to the RNase PH family.</text>
</comment>
<dbReference type="AlphaFoldDB" id="X1UGN1"/>
<feature type="domain" description="Exoribonuclease phosphorolytic" evidence="2">
    <location>
        <begin position="26"/>
        <end position="113"/>
    </location>
</feature>
<accession>X1UGN1</accession>
<evidence type="ECO:0000256" key="1">
    <source>
        <dbReference type="ARBA" id="ARBA00006678"/>
    </source>
</evidence>
<dbReference type="InterPro" id="IPR020568">
    <property type="entry name" value="Ribosomal_Su5_D2-typ_SF"/>
</dbReference>
<dbReference type="InterPro" id="IPR050080">
    <property type="entry name" value="RNase_PH"/>
</dbReference>
<dbReference type="Gene3D" id="3.30.230.70">
    <property type="entry name" value="GHMP Kinase, N-terminal domain"/>
    <property type="match status" value="1"/>
</dbReference>
<protein>
    <recommendedName>
        <fullName evidence="2">Exoribonuclease phosphorolytic domain-containing protein</fullName>
    </recommendedName>
</protein>
<dbReference type="GO" id="GO:0003723">
    <property type="term" value="F:RNA binding"/>
    <property type="evidence" value="ECO:0007669"/>
    <property type="project" value="TreeGrafter"/>
</dbReference>
<evidence type="ECO:0000259" key="2">
    <source>
        <dbReference type="Pfam" id="PF01138"/>
    </source>
</evidence>
<dbReference type="GO" id="GO:0016075">
    <property type="term" value="P:rRNA catabolic process"/>
    <property type="evidence" value="ECO:0007669"/>
    <property type="project" value="TreeGrafter"/>
</dbReference>
<feature type="non-terminal residue" evidence="3">
    <location>
        <position position="115"/>
    </location>
</feature>
<dbReference type="EMBL" id="BARW01033914">
    <property type="protein sequence ID" value="GAJ02747.1"/>
    <property type="molecule type" value="Genomic_DNA"/>
</dbReference>
<dbReference type="InterPro" id="IPR001247">
    <property type="entry name" value="ExoRNase_PH_dom1"/>
</dbReference>
<sequence>MAKEKEKTVLITKDGIRHDGRKKEDIREIAFEVGVLDRADGSCLITWGRNKILAAVYGPRELHPKHMQMPDKALIRCEYRMATFSVPERKRPAPNRREREISKILGEALKPAVFD</sequence>
<dbReference type="PANTHER" id="PTHR11953:SF0">
    <property type="entry name" value="EXOSOME COMPLEX COMPONENT RRP41"/>
    <property type="match status" value="1"/>
</dbReference>
<organism evidence="3">
    <name type="scientific">marine sediment metagenome</name>
    <dbReference type="NCBI Taxonomy" id="412755"/>
    <lineage>
        <taxon>unclassified sequences</taxon>
        <taxon>metagenomes</taxon>
        <taxon>ecological metagenomes</taxon>
    </lineage>
</organism>
<comment type="caution">
    <text evidence="3">The sequence shown here is derived from an EMBL/GenBank/DDBJ whole genome shotgun (WGS) entry which is preliminary data.</text>
</comment>
<proteinExistence type="inferred from homology"/>
<name>X1UGN1_9ZZZZ</name>
<dbReference type="SUPFAM" id="SSF54211">
    <property type="entry name" value="Ribosomal protein S5 domain 2-like"/>
    <property type="match status" value="1"/>
</dbReference>
<gene>
    <name evidence="3" type="ORF">S12H4_53296</name>
</gene>
<reference evidence="3" key="1">
    <citation type="journal article" date="2014" name="Front. Microbiol.">
        <title>High frequency of phylogenetically diverse reductive dehalogenase-homologous genes in deep subseafloor sedimentary metagenomes.</title>
        <authorList>
            <person name="Kawai M."/>
            <person name="Futagami T."/>
            <person name="Toyoda A."/>
            <person name="Takaki Y."/>
            <person name="Nishi S."/>
            <person name="Hori S."/>
            <person name="Arai W."/>
            <person name="Tsubouchi T."/>
            <person name="Morono Y."/>
            <person name="Uchiyama I."/>
            <person name="Ito T."/>
            <person name="Fujiyama A."/>
            <person name="Inagaki F."/>
            <person name="Takami H."/>
        </authorList>
    </citation>
    <scope>NUCLEOTIDE SEQUENCE</scope>
    <source>
        <strain evidence="3">Expedition CK06-06</strain>
    </source>
</reference>
<dbReference type="Pfam" id="PF01138">
    <property type="entry name" value="RNase_PH"/>
    <property type="match status" value="1"/>
</dbReference>
<dbReference type="GO" id="GO:0000177">
    <property type="term" value="C:cytoplasmic exosome (RNase complex)"/>
    <property type="evidence" value="ECO:0007669"/>
    <property type="project" value="TreeGrafter"/>
</dbReference>
<dbReference type="InterPro" id="IPR027408">
    <property type="entry name" value="PNPase/RNase_PH_dom_sf"/>
</dbReference>